<name>A0A4Y9ZJF6_9AGAM</name>
<evidence type="ECO:0000313" key="2">
    <source>
        <dbReference type="Proteomes" id="UP000298061"/>
    </source>
</evidence>
<reference evidence="1 2" key="1">
    <citation type="submission" date="2019-02" db="EMBL/GenBank/DDBJ databases">
        <title>Genome sequencing of the rare red list fungi Hericium alpestre (H. flagellum).</title>
        <authorList>
            <person name="Buettner E."/>
            <person name="Kellner H."/>
        </authorList>
    </citation>
    <scope>NUCLEOTIDE SEQUENCE [LARGE SCALE GENOMIC DNA]</scope>
    <source>
        <strain evidence="1 2">DSM 108284</strain>
    </source>
</reference>
<organism evidence="1 2">
    <name type="scientific">Hericium alpestre</name>
    <dbReference type="NCBI Taxonomy" id="135208"/>
    <lineage>
        <taxon>Eukaryota</taxon>
        <taxon>Fungi</taxon>
        <taxon>Dikarya</taxon>
        <taxon>Basidiomycota</taxon>
        <taxon>Agaricomycotina</taxon>
        <taxon>Agaricomycetes</taxon>
        <taxon>Russulales</taxon>
        <taxon>Hericiaceae</taxon>
        <taxon>Hericium</taxon>
    </lineage>
</organism>
<keyword evidence="2" id="KW-1185">Reference proteome</keyword>
<dbReference type="EMBL" id="SFCI01001997">
    <property type="protein sequence ID" value="TFY74584.1"/>
    <property type="molecule type" value="Genomic_DNA"/>
</dbReference>
<sequence length="204" mass="22638">MPGLLNISFALGEMSKSAVWSDVKTSIAQRMKSSLKELEIATEVRIPDNMGIVRWLSDPSDEPLGACFPLLVTELKPLGVMALRPAGARVIQKTLHQVSWQAALAMEMFGERNVWTLICAGQWACFQYWTADGMKPIPNGPLPSKQDAGEADETSDVIPIYDDTHTDFSDAYKAWMNRVIGTARAATLTHERAERQRQALSQFV</sequence>
<accession>A0A4Y9ZJF6</accession>
<evidence type="ECO:0000313" key="1">
    <source>
        <dbReference type="EMBL" id="TFY74584.1"/>
    </source>
</evidence>
<dbReference type="Proteomes" id="UP000298061">
    <property type="component" value="Unassembled WGS sequence"/>
</dbReference>
<gene>
    <name evidence="1" type="ORF">EWM64_g9427</name>
</gene>
<proteinExistence type="predicted"/>
<dbReference type="AlphaFoldDB" id="A0A4Y9ZJF6"/>
<comment type="caution">
    <text evidence="1">The sequence shown here is derived from an EMBL/GenBank/DDBJ whole genome shotgun (WGS) entry which is preliminary data.</text>
</comment>
<protein>
    <submittedName>
        <fullName evidence="1">Uncharacterized protein</fullName>
    </submittedName>
</protein>